<proteinExistence type="predicted"/>
<dbReference type="SMART" id="SM00271">
    <property type="entry name" value="DnaJ"/>
    <property type="match status" value="1"/>
</dbReference>
<dbReference type="InterPro" id="IPR050817">
    <property type="entry name" value="DjlA_DnaK_co-chaperone"/>
</dbReference>
<dbReference type="PRINTS" id="PR00625">
    <property type="entry name" value="JDOMAIN"/>
</dbReference>
<reference evidence="4 5" key="1">
    <citation type="journal article" date="2005" name="Genome Res.">
        <title>Comparative and functional genomic analyses of the pathogenicity of phytopathogen Xanthomonas campestris pv. campestris.</title>
        <authorList>
            <person name="Qian W."/>
            <person name="Jia Y."/>
            <person name="Ren S.X."/>
            <person name="He Y.Q."/>
            <person name="Feng J.X."/>
            <person name="Lu L.F."/>
            <person name="Sun Q."/>
            <person name="Ying G."/>
            <person name="Tang D.J."/>
            <person name="Tang H."/>
            <person name="Wu W."/>
            <person name="Hao P."/>
            <person name="Wang L."/>
            <person name="Jiang B.L."/>
            <person name="Zeng S."/>
            <person name="Gu W.Y."/>
            <person name="Lu G."/>
            <person name="Rong L."/>
            <person name="Tian Y."/>
            <person name="Yao Z."/>
            <person name="Fu G."/>
            <person name="Chen B."/>
            <person name="Fang R."/>
            <person name="Qiang B."/>
            <person name="Chen Z."/>
            <person name="Zhao G.P."/>
            <person name="Tang J.L."/>
            <person name="He C."/>
        </authorList>
    </citation>
    <scope>NUCLEOTIDE SEQUENCE [LARGE SCALE GENOMIC DNA]</scope>
    <source>
        <strain evidence="4 5">8004</strain>
    </source>
</reference>
<dbReference type="Gene3D" id="1.10.287.110">
    <property type="entry name" value="DnaJ domain"/>
    <property type="match status" value="1"/>
</dbReference>
<feature type="compositionally biased region" description="Basic and acidic residues" evidence="2">
    <location>
        <begin position="77"/>
        <end position="93"/>
    </location>
</feature>
<evidence type="ECO:0000313" key="5">
    <source>
        <dbReference type="Proteomes" id="UP000000420"/>
    </source>
</evidence>
<dbReference type="InterPro" id="IPR036869">
    <property type="entry name" value="J_dom_sf"/>
</dbReference>
<organism evidence="4 5">
    <name type="scientific">Xanthomonas campestris pv. campestris (strain 8004)</name>
    <dbReference type="NCBI Taxonomy" id="314565"/>
    <lineage>
        <taxon>Bacteria</taxon>
        <taxon>Pseudomonadati</taxon>
        <taxon>Pseudomonadota</taxon>
        <taxon>Gammaproteobacteria</taxon>
        <taxon>Lysobacterales</taxon>
        <taxon>Lysobacteraceae</taxon>
        <taxon>Xanthomonas</taxon>
    </lineage>
</organism>
<evidence type="ECO:0000256" key="1">
    <source>
        <dbReference type="ARBA" id="ARBA00023186"/>
    </source>
</evidence>
<dbReference type="AlphaFoldDB" id="A0A0H2X3P1"/>
<keyword evidence="1" id="KW-0143">Chaperone</keyword>
<feature type="domain" description="J" evidence="3">
    <location>
        <begin position="46"/>
        <end position="109"/>
    </location>
</feature>
<dbReference type="Proteomes" id="UP000000420">
    <property type="component" value="Chromosome"/>
</dbReference>
<evidence type="ECO:0000313" key="4">
    <source>
        <dbReference type="EMBL" id="AAY47549.1"/>
    </source>
</evidence>
<dbReference type="Pfam" id="PF00226">
    <property type="entry name" value="DnaJ"/>
    <property type="match status" value="1"/>
</dbReference>
<dbReference type="GeneID" id="58011771"/>
<dbReference type="HOGENOM" id="CLU_145483_0_0_6"/>
<dbReference type="KEGG" id="xcb:XC_0468"/>
<dbReference type="RefSeq" id="WP_011035707.1">
    <property type="nucleotide sequence ID" value="NC_007086.1"/>
</dbReference>
<dbReference type="CDD" id="cd06257">
    <property type="entry name" value="DnaJ"/>
    <property type="match status" value="1"/>
</dbReference>
<name>A0A0H2X3P1_XANC8</name>
<feature type="region of interest" description="Disordered" evidence="2">
    <location>
        <begin position="77"/>
        <end position="109"/>
    </location>
</feature>
<gene>
    <name evidence="4" type="ordered locus">XC_0468</name>
</gene>
<dbReference type="PANTHER" id="PTHR24074">
    <property type="entry name" value="CO-CHAPERONE PROTEIN DJLA"/>
    <property type="match status" value="1"/>
</dbReference>
<dbReference type="PROSITE" id="PS50076">
    <property type="entry name" value="DNAJ_2"/>
    <property type="match status" value="1"/>
</dbReference>
<dbReference type="SUPFAM" id="SSF46565">
    <property type="entry name" value="Chaperone J-domain"/>
    <property type="match status" value="1"/>
</dbReference>
<protein>
    <recommendedName>
        <fullName evidence="3">J domain-containing protein</fullName>
    </recommendedName>
</protein>
<evidence type="ECO:0000256" key="2">
    <source>
        <dbReference type="SAM" id="MobiDB-lite"/>
    </source>
</evidence>
<dbReference type="InterPro" id="IPR001623">
    <property type="entry name" value="DnaJ_domain"/>
</dbReference>
<sequence length="109" mass="12241">MSWYGKLLGALAGALLFRGAPLIGVMIGLAIGHAVDAGWFKRREENPYEALGLEADATKAEIDLAYRRLMSRYHPDKVANASPEDRRQAEKKASQINAAYDRIQRQRKR</sequence>
<accession>A0A0H2X3P1</accession>
<dbReference type="EMBL" id="CP000050">
    <property type="protein sequence ID" value="AAY47549.1"/>
    <property type="molecule type" value="Genomic_DNA"/>
</dbReference>
<evidence type="ECO:0000259" key="3">
    <source>
        <dbReference type="PROSITE" id="PS50076"/>
    </source>
</evidence>